<dbReference type="Proteomes" id="UP000789759">
    <property type="component" value="Unassembled WGS sequence"/>
</dbReference>
<dbReference type="EMBL" id="CAJVQA010033164">
    <property type="protein sequence ID" value="CAG8804096.1"/>
    <property type="molecule type" value="Genomic_DNA"/>
</dbReference>
<protein>
    <submittedName>
        <fullName evidence="1">23739_t:CDS:1</fullName>
    </submittedName>
</protein>
<name>A0A9N9P9U0_9GLOM</name>
<evidence type="ECO:0000313" key="1">
    <source>
        <dbReference type="EMBL" id="CAG8804096.1"/>
    </source>
</evidence>
<accession>A0A9N9P9U0</accession>
<feature type="non-terminal residue" evidence="1">
    <location>
        <position position="52"/>
    </location>
</feature>
<sequence length="52" mass="6110">MLQFLFKHSNSTIDKSPKKFENSQMIAQNSHDFETIKKFEPSKTSIKKFETS</sequence>
<dbReference type="AlphaFoldDB" id="A0A9N9P9U0"/>
<reference evidence="1" key="1">
    <citation type="submission" date="2021-06" db="EMBL/GenBank/DDBJ databases">
        <authorList>
            <person name="Kallberg Y."/>
            <person name="Tangrot J."/>
            <person name="Rosling A."/>
        </authorList>
    </citation>
    <scope>NUCLEOTIDE SEQUENCE</scope>
    <source>
        <strain evidence="1">FL966</strain>
    </source>
</reference>
<proteinExistence type="predicted"/>
<evidence type="ECO:0000313" key="2">
    <source>
        <dbReference type="Proteomes" id="UP000789759"/>
    </source>
</evidence>
<keyword evidence="2" id="KW-1185">Reference proteome</keyword>
<gene>
    <name evidence="1" type="ORF">CPELLU_LOCUS17971</name>
</gene>
<organism evidence="1 2">
    <name type="scientific">Cetraspora pellucida</name>
    <dbReference type="NCBI Taxonomy" id="1433469"/>
    <lineage>
        <taxon>Eukaryota</taxon>
        <taxon>Fungi</taxon>
        <taxon>Fungi incertae sedis</taxon>
        <taxon>Mucoromycota</taxon>
        <taxon>Glomeromycotina</taxon>
        <taxon>Glomeromycetes</taxon>
        <taxon>Diversisporales</taxon>
        <taxon>Gigasporaceae</taxon>
        <taxon>Cetraspora</taxon>
    </lineage>
</organism>
<comment type="caution">
    <text evidence="1">The sequence shown here is derived from an EMBL/GenBank/DDBJ whole genome shotgun (WGS) entry which is preliminary data.</text>
</comment>